<protein>
    <recommendedName>
        <fullName evidence="4">Transferase</fullName>
    </recommendedName>
</protein>
<organism evidence="2 3">
    <name type="scientific">Streptomyces netropsis</name>
    <name type="common">Streptoverticillium netropsis</name>
    <dbReference type="NCBI Taxonomy" id="55404"/>
    <lineage>
        <taxon>Bacteria</taxon>
        <taxon>Bacillati</taxon>
        <taxon>Actinomycetota</taxon>
        <taxon>Actinomycetes</taxon>
        <taxon>Kitasatosporales</taxon>
        <taxon>Streptomycetaceae</taxon>
        <taxon>Streptomyces</taxon>
    </lineage>
</organism>
<sequence length="325" mass="34610">MTSPAQPAGASDAAGSGQPHPTDTPEEPATVSAPPLAFGMGNNPTADCIADSAGGLTFDLDAPERTDASDHWSAALVLRRRAGGAGDGGEEAEEVRLPLTPNGDGRLRAVLPSTVALPEGRWDVHVAQGDEVPVRLVPGLLDLRSLVDRRPGPSTSPLAVRIPYATKHGNLSLRSWLRGPHAEAGDILLDDDGLTVHGVLYRVEDPEAWLADAVVEARCRRDAELVVTAPLTADGPDFTFTLPYAEPAAEWRGGPDVWDLTLRRPDGTDPVRIARILDDVVDKQQIFAYPPRAIDTPYAAAQAGPYYTADNDLSVRIDERPPAAR</sequence>
<feature type="region of interest" description="Disordered" evidence="1">
    <location>
        <begin position="1"/>
        <end position="43"/>
    </location>
</feature>
<evidence type="ECO:0000313" key="3">
    <source>
        <dbReference type="Proteomes" id="UP000556436"/>
    </source>
</evidence>
<accession>A0A7W7LAY1</accession>
<proteinExistence type="predicted"/>
<evidence type="ECO:0008006" key="4">
    <source>
        <dbReference type="Google" id="ProtNLM"/>
    </source>
</evidence>
<evidence type="ECO:0000256" key="1">
    <source>
        <dbReference type="SAM" id="MobiDB-lite"/>
    </source>
</evidence>
<dbReference type="AlphaFoldDB" id="A0A7W7LAY1"/>
<evidence type="ECO:0000313" key="2">
    <source>
        <dbReference type="EMBL" id="MBB4886657.1"/>
    </source>
</evidence>
<keyword evidence="3" id="KW-1185">Reference proteome</keyword>
<dbReference type="Proteomes" id="UP000556436">
    <property type="component" value="Unassembled WGS sequence"/>
</dbReference>
<dbReference type="RefSeq" id="WP_373301807.1">
    <property type="nucleotide sequence ID" value="NZ_BMRW01000004.1"/>
</dbReference>
<comment type="caution">
    <text evidence="2">The sequence shown here is derived from an EMBL/GenBank/DDBJ whole genome shotgun (WGS) entry which is preliminary data.</text>
</comment>
<name>A0A7W7LAY1_STRNE</name>
<reference evidence="2 3" key="1">
    <citation type="submission" date="2020-08" db="EMBL/GenBank/DDBJ databases">
        <title>Genomic Encyclopedia of Type Strains, Phase III (KMG-III): the genomes of soil and plant-associated and newly described type strains.</title>
        <authorList>
            <person name="Whitman W."/>
        </authorList>
    </citation>
    <scope>NUCLEOTIDE SEQUENCE [LARGE SCALE GENOMIC DNA]</scope>
    <source>
        <strain evidence="2 3">CECT 3265</strain>
    </source>
</reference>
<gene>
    <name evidence="2" type="ORF">FHS38_002690</name>
</gene>
<dbReference type="EMBL" id="JACHJG010000004">
    <property type="protein sequence ID" value="MBB4886657.1"/>
    <property type="molecule type" value="Genomic_DNA"/>
</dbReference>